<evidence type="ECO:0000313" key="3">
    <source>
        <dbReference type="Proteomes" id="UP000220691"/>
    </source>
</evidence>
<feature type="region of interest" description="Disordered" evidence="1">
    <location>
        <begin position="183"/>
        <end position="205"/>
    </location>
</feature>
<dbReference type="InterPro" id="IPR036573">
    <property type="entry name" value="CBM_sf_5/12"/>
</dbReference>
<name>A0A9X6U6R7_BACCE</name>
<gene>
    <name evidence="2" type="ORF">CN553_27735</name>
</gene>
<dbReference type="Gene3D" id="2.10.10.20">
    <property type="entry name" value="Carbohydrate-binding module superfamily 5/12"/>
    <property type="match status" value="2"/>
</dbReference>
<protein>
    <submittedName>
        <fullName evidence="2">Uncharacterized protein</fullName>
    </submittedName>
</protein>
<dbReference type="SUPFAM" id="SSF51055">
    <property type="entry name" value="Carbohydrate binding domain"/>
    <property type="match status" value="1"/>
</dbReference>
<dbReference type="AlphaFoldDB" id="A0A9X6U6R7"/>
<reference evidence="2 3" key="1">
    <citation type="submission" date="2017-09" db="EMBL/GenBank/DDBJ databases">
        <title>Large-scale bioinformatics analysis of Bacillus genomes uncovers conserved roles of natural products in bacterial physiology.</title>
        <authorList>
            <consortium name="Agbiome Team Llc"/>
            <person name="Bleich R.M."/>
            <person name="Kirk G.J."/>
            <person name="Santa Maria K.C."/>
            <person name="Allen S.E."/>
            <person name="Farag S."/>
            <person name="Shank E.A."/>
            <person name="Bowers A."/>
        </authorList>
    </citation>
    <scope>NUCLEOTIDE SEQUENCE [LARGE SCALE GENOMIC DNA]</scope>
    <source>
        <strain evidence="2 3">AFS027647</strain>
    </source>
</reference>
<evidence type="ECO:0000313" key="2">
    <source>
        <dbReference type="EMBL" id="PEN84503.1"/>
    </source>
</evidence>
<accession>A0A9X6U6R7</accession>
<sequence>MKNKKKQLIKGIMLSTALGLGWGVAGDISHAAGSELAQKQGPAEWNSDVFYKVGDIVTYNENQYVLVVQLSMRGVPPYEYDGWKRIAEQHLNQWNEMNTYDIGEMVSFDGSLYEAQRITNNIPGGQNDDWEKIDKVILQWNENNRYVIDDIVMHKGTPYKALESTMGIEPDKNNTKWISMNGFRPVKEGDTSQAKDTPNSKTVEHEGETYKVKYSNHPGGQNLYLQLTKQNGKEVWKPLLTQKQFDGLVSIEKEGDTSRAKNTPVVPK</sequence>
<dbReference type="GO" id="GO:0030246">
    <property type="term" value="F:carbohydrate binding"/>
    <property type="evidence" value="ECO:0007669"/>
    <property type="project" value="InterPro"/>
</dbReference>
<dbReference type="Proteomes" id="UP000220691">
    <property type="component" value="Unassembled WGS sequence"/>
</dbReference>
<dbReference type="GO" id="GO:0005975">
    <property type="term" value="P:carbohydrate metabolic process"/>
    <property type="evidence" value="ECO:0007669"/>
    <property type="project" value="InterPro"/>
</dbReference>
<proteinExistence type="predicted"/>
<dbReference type="RefSeq" id="WP_098127695.1">
    <property type="nucleotide sequence ID" value="NZ_NUAN01000224.1"/>
</dbReference>
<dbReference type="EMBL" id="NUAN01000224">
    <property type="protein sequence ID" value="PEN84503.1"/>
    <property type="molecule type" value="Genomic_DNA"/>
</dbReference>
<organism evidence="2 3">
    <name type="scientific">Bacillus cereus</name>
    <dbReference type="NCBI Taxonomy" id="1396"/>
    <lineage>
        <taxon>Bacteria</taxon>
        <taxon>Bacillati</taxon>
        <taxon>Bacillota</taxon>
        <taxon>Bacilli</taxon>
        <taxon>Bacillales</taxon>
        <taxon>Bacillaceae</taxon>
        <taxon>Bacillus</taxon>
        <taxon>Bacillus cereus group</taxon>
    </lineage>
</organism>
<comment type="caution">
    <text evidence="2">The sequence shown here is derived from an EMBL/GenBank/DDBJ whole genome shotgun (WGS) entry which is preliminary data.</text>
</comment>
<dbReference type="GO" id="GO:0004553">
    <property type="term" value="F:hydrolase activity, hydrolyzing O-glycosyl compounds"/>
    <property type="evidence" value="ECO:0007669"/>
    <property type="project" value="InterPro"/>
</dbReference>
<dbReference type="GO" id="GO:0005576">
    <property type="term" value="C:extracellular region"/>
    <property type="evidence" value="ECO:0007669"/>
    <property type="project" value="InterPro"/>
</dbReference>
<dbReference type="Gene3D" id="2.10.10.90">
    <property type="match status" value="1"/>
</dbReference>
<evidence type="ECO:0000256" key="1">
    <source>
        <dbReference type="SAM" id="MobiDB-lite"/>
    </source>
</evidence>
<feature type="compositionally biased region" description="Polar residues" evidence="1">
    <location>
        <begin position="191"/>
        <end position="201"/>
    </location>
</feature>